<feature type="domain" description="GGDEF" evidence="3">
    <location>
        <begin position="176"/>
        <end position="308"/>
    </location>
</feature>
<evidence type="ECO:0000259" key="2">
    <source>
        <dbReference type="PROSITE" id="PS50112"/>
    </source>
</evidence>
<dbReference type="Proteomes" id="UP000246964">
    <property type="component" value="Unassembled WGS sequence"/>
</dbReference>
<dbReference type="PANTHER" id="PTHR44757">
    <property type="entry name" value="DIGUANYLATE CYCLASE DGCP"/>
    <property type="match status" value="1"/>
</dbReference>
<dbReference type="PROSITE" id="PS50112">
    <property type="entry name" value="PAS"/>
    <property type="match status" value="1"/>
</dbReference>
<dbReference type="OrthoDB" id="5800589at2"/>
<dbReference type="Pfam" id="PF00990">
    <property type="entry name" value="GGDEF"/>
    <property type="match status" value="1"/>
</dbReference>
<evidence type="ECO:0000313" key="4">
    <source>
        <dbReference type="EMBL" id="PWW14495.1"/>
    </source>
</evidence>
<dbReference type="InterPro" id="IPR029787">
    <property type="entry name" value="Nucleotide_cyclase"/>
</dbReference>
<dbReference type="Gene3D" id="3.30.70.270">
    <property type="match status" value="1"/>
</dbReference>
<dbReference type="SUPFAM" id="SSF55073">
    <property type="entry name" value="Nucleotide cyclase"/>
    <property type="match status" value="1"/>
</dbReference>
<dbReference type="PANTHER" id="PTHR44757:SF2">
    <property type="entry name" value="BIOFILM ARCHITECTURE MAINTENANCE PROTEIN MBAA"/>
    <property type="match status" value="1"/>
</dbReference>
<dbReference type="InterPro" id="IPR052155">
    <property type="entry name" value="Biofilm_reg_signaling"/>
</dbReference>
<dbReference type="InterPro" id="IPR035965">
    <property type="entry name" value="PAS-like_dom_sf"/>
</dbReference>
<dbReference type="InterPro" id="IPR000014">
    <property type="entry name" value="PAS"/>
</dbReference>
<dbReference type="PROSITE" id="PS50887">
    <property type="entry name" value="GGDEF"/>
    <property type="match status" value="1"/>
</dbReference>
<dbReference type="NCBIfam" id="TIGR00229">
    <property type="entry name" value="sensory_box"/>
    <property type="match status" value="1"/>
</dbReference>
<dbReference type="InterPro" id="IPR000160">
    <property type="entry name" value="GGDEF_dom"/>
</dbReference>
<dbReference type="SMART" id="SM00091">
    <property type="entry name" value="PAS"/>
    <property type="match status" value="1"/>
</dbReference>
<dbReference type="FunFam" id="3.30.70.270:FF:000001">
    <property type="entry name" value="Diguanylate cyclase domain protein"/>
    <property type="match status" value="1"/>
</dbReference>
<accession>A0A317QCI7</accession>
<gene>
    <name evidence="4" type="ORF">DET45_103187</name>
</gene>
<keyword evidence="5" id="KW-1185">Reference proteome</keyword>
<dbReference type="Gene3D" id="3.30.450.20">
    <property type="entry name" value="PAS domain"/>
    <property type="match status" value="1"/>
</dbReference>
<dbReference type="EMBL" id="QGTT01000003">
    <property type="protein sequence ID" value="PWW14495.1"/>
    <property type="molecule type" value="Genomic_DNA"/>
</dbReference>
<proteinExistence type="predicted"/>
<dbReference type="SUPFAM" id="SSF55785">
    <property type="entry name" value="PYP-like sensor domain (PAS domain)"/>
    <property type="match status" value="1"/>
</dbReference>
<reference evidence="4 5" key="1">
    <citation type="submission" date="2018-05" db="EMBL/GenBank/DDBJ databases">
        <title>Freshwater and sediment microbial communities from various areas in North America, analyzing microbe dynamics in response to fracking.</title>
        <authorList>
            <person name="Lamendella R."/>
        </authorList>
    </citation>
    <scope>NUCLEOTIDE SEQUENCE [LARGE SCALE GENOMIC DNA]</scope>
    <source>
        <strain evidence="4 5">125B1</strain>
    </source>
</reference>
<sequence>MTLRTPLRTDKTLAELIEVIPDAALIVNTKGHIVLVNRMLVNMFGYQRRKDMVGQSMNILLPDQVRQHHDQHMRYFFEQGKNRPMGKGFKFAGIKANGDTIYVDIMLSHVEFDGKNFAIAFIRDTTSNKIVEDRIRRELERERKLAMTDHLTGLENRRAFVEELEGNIQSLAEHGWQFAVCFIDLDDFKLVNDNLGHQIGDDVLQKVAHILKANCRGSDLVARIGGDEFATIHAGASLQDAMHVLERVRSSIVQELSADKIPVTLSMGLCHCYEQQRHYSVSGILSAADQAMYEAKQQGKNQIKIACVDADLDSQ</sequence>
<dbReference type="RefSeq" id="WP_110075385.1">
    <property type="nucleotide sequence ID" value="NZ_QGTT01000003.1"/>
</dbReference>
<comment type="caution">
    <text evidence="4">The sequence shown here is derived from an EMBL/GenBank/DDBJ whole genome shotgun (WGS) entry which is preliminary data.</text>
</comment>
<dbReference type="AlphaFoldDB" id="A0A317QCI7"/>
<protein>
    <submittedName>
        <fullName evidence="4">PAS domain S-box-containing protein/diguanylate cyclase (GGDEF)-like protein</fullName>
    </submittedName>
</protein>
<feature type="domain" description="PAS" evidence="2">
    <location>
        <begin position="9"/>
        <end position="50"/>
    </location>
</feature>
<comment type="cofactor">
    <cofactor evidence="1">
        <name>Mg(2+)</name>
        <dbReference type="ChEBI" id="CHEBI:18420"/>
    </cofactor>
</comment>
<dbReference type="SMART" id="SM00267">
    <property type="entry name" value="GGDEF"/>
    <property type="match status" value="1"/>
</dbReference>
<dbReference type="InterPro" id="IPR043128">
    <property type="entry name" value="Rev_trsase/Diguanyl_cyclase"/>
</dbReference>
<dbReference type="Pfam" id="PF13426">
    <property type="entry name" value="PAS_9"/>
    <property type="match status" value="1"/>
</dbReference>
<dbReference type="CDD" id="cd01949">
    <property type="entry name" value="GGDEF"/>
    <property type="match status" value="1"/>
</dbReference>
<evidence type="ECO:0000259" key="3">
    <source>
        <dbReference type="PROSITE" id="PS50887"/>
    </source>
</evidence>
<dbReference type="GO" id="GO:0003824">
    <property type="term" value="F:catalytic activity"/>
    <property type="evidence" value="ECO:0007669"/>
    <property type="project" value="UniProtKB-ARBA"/>
</dbReference>
<dbReference type="CDD" id="cd00130">
    <property type="entry name" value="PAS"/>
    <property type="match status" value="1"/>
</dbReference>
<name>A0A317QCI7_9GAMM</name>
<organism evidence="4 5">
    <name type="scientific">Pseudidiomarina maritima</name>
    <dbReference type="NCBI Taxonomy" id="519453"/>
    <lineage>
        <taxon>Bacteria</taxon>
        <taxon>Pseudomonadati</taxon>
        <taxon>Pseudomonadota</taxon>
        <taxon>Gammaproteobacteria</taxon>
        <taxon>Alteromonadales</taxon>
        <taxon>Idiomarinaceae</taxon>
        <taxon>Pseudidiomarina</taxon>
    </lineage>
</organism>
<evidence type="ECO:0000256" key="1">
    <source>
        <dbReference type="ARBA" id="ARBA00001946"/>
    </source>
</evidence>
<dbReference type="NCBIfam" id="TIGR00254">
    <property type="entry name" value="GGDEF"/>
    <property type="match status" value="1"/>
</dbReference>
<evidence type="ECO:0000313" key="5">
    <source>
        <dbReference type="Proteomes" id="UP000246964"/>
    </source>
</evidence>